<organism evidence="2 3">
    <name type="scientific">Stephania cephalantha</name>
    <dbReference type="NCBI Taxonomy" id="152367"/>
    <lineage>
        <taxon>Eukaryota</taxon>
        <taxon>Viridiplantae</taxon>
        <taxon>Streptophyta</taxon>
        <taxon>Embryophyta</taxon>
        <taxon>Tracheophyta</taxon>
        <taxon>Spermatophyta</taxon>
        <taxon>Magnoliopsida</taxon>
        <taxon>Ranunculales</taxon>
        <taxon>Menispermaceae</taxon>
        <taxon>Menispermoideae</taxon>
        <taxon>Cissampelideae</taxon>
        <taxon>Stephania</taxon>
    </lineage>
</organism>
<feature type="region of interest" description="Disordered" evidence="1">
    <location>
        <begin position="1"/>
        <end position="42"/>
    </location>
</feature>
<feature type="region of interest" description="Disordered" evidence="1">
    <location>
        <begin position="51"/>
        <end position="70"/>
    </location>
</feature>
<feature type="compositionally biased region" description="Low complexity" evidence="1">
    <location>
        <begin position="51"/>
        <end position="64"/>
    </location>
</feature>
<dbReference type="Proteomes" id="UP001419268">
    <property type="component" value="Unassembled WGS sequence"/>
</dbReference>
<evidence type="ECO:0000313" key="3">
    <source>
        <dbReference type="Proteomes" id="UP001419268"/>
    </source>
</evidence>
<sequence>MEPKRERERARDRRREVKELEIQRDPAANRAPATARSDDGRRRWFAGDAMARAAGHATRTATPTSGATGLWARTAAVEAKSRTAKEPADGATT</sequence>
<dbReference type="AlphaFoldDB" id="A0AAP0IAX7"/>
<evidence type="ECO:0000313" key="2">
    <source>
        <dbReference type="EMBL" id="KAK9111768.1"/>
    </source>
</evidence>
<keyword evidence="3" id="KW-1185">Reference proteome</keyword>
<comment type="caution">
    <text evidence="2">The sequence shown here is derived from an EMBL/GenBank/DDBJ whole genome shotgun (WGS) entry which is preliminary data.</text>
</comment>
<dbReference type="EMBL" id="JBBNAG010000008">
    <property type="protein sequence ID" value="KAK9111768.1"/>
    <property type="molecule type" value="Genomic_DNA"/>
</dbReference>
<protein>
    <submittedName>
        <fullName evidence="2">Uncharacterized protein</fullName>
    </submittedName>
</protein>
<name>A0AAP0IAX7_9MAGN</name>
<gene>
    <name evidence="2" type="ORF">Scep_019287</name>
</gene>
<accession>A0AAP0IAX7</accession>
<reference evidence="2 3" key="1">
    <citation type="submission" date="2024-01" db="EMBL/GenBank/DDBJ databases">
        <title>Genome assemblies of Stephania.</title>
        <authorList>
            <person name="Yang L."/>
        </authorList>
    </citation>
    <scope>NUCLEOTIDE SEQUENCE [LARGE SCALE GENOMIC DNA]</scope>
    <source>
        <strain evidence="2">JXDWG</strain>
        <tissue evidence="2">Leaf</tissue>
    </source>
</reference>
<evidence type="ECO:0000256" key="1">
    <source>
        <dbReference type="SAM" id="MobiDB-lite"/>
    </source>
</evidence>
<feature type="compositionally biased region" description="Basic and acidic residues" evidence="1">
    <location>
        <begin position="1"/>
        <end position="24"/>
    </location>
</feature>
<proteinExistence type="predicted"/>